<evidence type="ECO:0000256" key="1">
    <source>
        <dbReference type="SAM" id="MobiDB-lite"/>
    </source>
</evidence>
<evidence type="ECO:0000313" key="3">
    <source>
        <dbReference type="Proteomes" id="UP000691718"/>
    </source>
</evidence>
<sequence>MLIKSRYSVKTVNKEEQTRDVIDLGAPRCPRMPRACPLPNARLYPGPQVQSKIKTCKDDKLSKRHTKVKPRRLAPNPRLYQAPPPRPIPPPTPPLHSQIVWAPPIKSTALDTASLAALRLAELRASAPHAASPVNPFGVTAKHTGDSKHRRTQKHKLRREPRSSQNPFRDQLDVLKPMAPRQWKMHENRATYAAI</sequence>
<feature type="region of interest" description="Disordered" evidence="1">
    <location>
        <begin position="57"/>
        <end position="92"/>
    </location>
</feature>
<gene>
    <name evidence="2" type="ORF">PAPOLLO_LOCUS15040</name>
</gene>
<reference evidence="2" key="1">
    <citation type="submission" date="2021-04" db="EMBL/GenBank/DDBJ databases">
        <authorList>
            <person name="Tunstrom K."/>
        </authorList>
    </citation>
    <scope>NUCLEOTIDE SEQUENCE</scope>
</reference>
<feature type="compositionally biased region" description="Basic residues" evidence="1">
    <location>
        <begin position="148"/>
        <end position="159"/>
    </location>
</feature>
<feature type="region of interest" description="Disordered" evidence="1">
    <location>
        <begin position="128"/>
        <end position="170"/>
    </location>
</feature>
<accession>A0A8S3XAB8</accession>
<name>A0A8S3XAB8_PARAO</name>
<comment type="caution">
    <text evidence="2">The sequence shown here is derived from an EMBL/GenBank/DDBJ whole genome shotgun (WGS) entry which is preliminary data.</text>
</comment>
<dbReference type="AlphaFoldDB" id="A0A8S3XAB8"/>
<feature type="compositionally biased region" description="Basic residues" evidence="1">
    <location>
        <begin position="62"/>
        <end position="72"/>
    </location>
</feature>
<protein>
    <submittedName>
        <fullName evidence="2">(apollo) hypothetical protein</fullName>
    </submittedName>
</protein>
<proteinExistence type="predicted"/>
<keyword evidence="3" id="KW-1185">Reference proteome</keyword>
<dbReference type="EMBL" id="CAJQZP010001011">
    <property type="protein sequence ID" value="CAG5008225.1"/>
    <property type="molecule type" value="Genomic_DNA"/>
</dbReference>
<dbReference type="Proteomes" id="UP000691718">
    <property type="component" value="Unassembled WGS sequence"/>
</dbReference>
<organism evidence="2 3">
    <name type="scientific">Parnassius apollo</name>
    <name type="common">Apollo butterfly</name>
    <name type="synonym">Papilio apollo</name>
    <dbReference type="NCBI Taxonomy" id="110799"/>
    <lineage>
        <taxon>Eukaryota</taxon>
        <taxon>Metazoa</taxon>
        <taxon>Ecdysozoa</taxon>
        <taxon>Arthropoda</taxon>
        <taxon>Hexapoda</taxon>
        <taxon>Insecta</taxon>
        <taxon>Pterygota</taxon>
        <taxon>Neoptera</taxon>
        <taxon>Endopterygota</taxon>
        <taxon>Lepidoptera</taxon>
        <taxon>Glossata</taxon>
        <taxon>Ditrysia</taxon>
        <taxon>Papilionoidea</taxon>
        <taxon>Papilionidae</taxon>
        <taxon>Parnassiinae</taxon>
        <taxon>Parnassini</taxon>
        <taxon>Parnassius</taxon>
        <taxon>Parnassius</taxon>
    </lineage>
</organism>
<feature type="compositionally biased region" description="Pro residues" evidence="1">
    <location>
        <begin position="82"/>
        <end position="92"/>
    </location>
</feature>
<evidence type="ECO:0000313" key="2">
    <source>
        <dbReference type="EMBL" id="CAG5008225.1"/>
    </source>
</evidence>